<evidence type="ECO:0000259" key="2">
    <source>
        <dbReference type="PROSITE" id="PS51729"/>
    </source>
</evidence>
<evidence type="ECO:0000313" key="4">
    <source>
        <dbReference type="Proteomes" id="UP000033451"/>
    </source>
</evidence>
<dbReference type="Proteomes" id="UP000033451">
    <property type="component" value="Unassembled WGS sequence"/>
</dbReference>
<sequence>MPPQDEQITVTRNDEAGRYEVTVDGAIAGFTVFEIDDDGRAVYPHTVVDPAFGGRGLGSVLVSAALADEAARGTTIVPLCPFVVRYLERTEVAGLVIAWPEVRS</sequence>
<dbReference type="Pfam" id="PF14542">
    <property type="entry name" value="Acetyltransf_CG"/>
    <property type="match status" value="1"/>
</dbReference>
<dbReference type="PATRIC" id="fig|400772.4.peg.1629"/>
<dbReference type="InterPro" id="IPR031165">
    <property type="entry name" value="GNAT_YJDJ"/>
</dbReference>
<organism evidence="3 4">
    <name type="scientific">Microbacterium ginsengisoli</name>
    <dbReference type="NCBI Taxonomy" id="400772"/>
    <lineage>
        <taxon>Bacteria</taxon>
        <taxon>Bacillati</taxon>
        <taxon>Actinomycetota</taxon>
        <taxon>Actinomycetes</taxon>
        <taxon>Micrococcales</taxon>
        <taxon>Microbacteriaceae</taxon>
        <taxon>Microbacterium</taxon>
    </lineage>
</organism>
<dbReference type="Gene3D" id="3.40.630.30">
    <property type="match status" value="1"/>
</dbReference>
<gene>
    <name evidence="3" type="ORF">RR49_01609</name>
</gene>
<dbReference type="PANTHER" id="PTHR31435">
    <property type="entry name" value="PROTEIN NATD1"/>
    <property type="match status" value="1"/>
</dbReference>
<dbReference type="SUPFAM" id="SSF55729">
    <property type="entry name" value="Acyl-CoA N-acyltransferases (Nat)"/>
    <property type="match status" value="1"/>
</dbReference>
<comment type="caution">
    <text evidence="3">The sequence shown here is derived from an EMBL/GenBank/DDBJ whole genome shotgun (WGS) entry which is preliminary data.</text>
</comment>
<dbReference type="GO" id="GO:0016747">
    <property type="term" value="F:acyltransferase activity, transferring groups other than amino-acyl groups"/>
    <property type="evidence" value="ECO:0007669"/>
    <property type="project" value="InterPro"/>
</dbReference>
<proteinExistence type="predicted"/>
<dbReference type="InterPro" id="IPR045057">
    <property type="entry name" value="Gcn5-rel_NAT"/>
</dbReference>
<dbReference type="RefSeq" id="WP_045247529.1">
    <property type="nucleotide sequence ID" value="NZ_JBOFAV010000007.1"/>
</dbReference>
<dbReference type="PROSITE" id="PS51186">
    <property type="entry name" value="GNAT"/>
    <property type="match status" value="1"/>
</dbReference>
<feature type="domain" description="N-acetyltransferase" evidence="2">
    <location>
        <begin position="11"/>
        <end position="104"/>
    </location>
</feature>
<dbReference type="InterPro" id="IPR016181">
    <property type="entry name" value="Acyl_CoA_acyltransferase"/>
</dbReference>
<dbReference type="InterPro" id="IPR000182">
    <property type="entry name" value="GNAT_dom"/>
</dbReference>
<feature type="domain" description="N-acetyltransferase" evidence="1">
    <location>
        <begin position="1"/>
        <end position="104"/>
    </location>
</feature>
<dbReference type="EMBL" id="JYIY01000073">
    <property type="protein sequence ID" value="KJL36596.1"/>
    <property type="molecule type" value="Genomic_DNA"/>
</dbReference>
<dbReference type="AlphaFoldDB" id="A0A0F0LYX3"/>
<dbReference type="PROSITE" id="PS51729">
    <property type="entry name" value="GNAT_YJDJ"/>
    <property type="match status" value="1"/>
</dbReference>
<dbReference type="PANTHER" id="PTHR31435:SF10">
    <property type="entry name" value="BSR4717 PROTEIN"/>
    <property type="match status" value="1"/>
</dbReference>
<protein>
    <submittedName>
        <fullName evidence="3">Uncharacterized protein</fullName>
    </submittedName>
</protein>
<dbReference type="STRING" id="400772.RR49_01609"/>
<dbReference type="CDD" id="cd04301">
    <property type="entry name" value="NAT_SF"/>
    <property type="match status" value="1"/>
</dbReference>
<evidence type="ECO:0000313" key="3">
    <source>
        <dbReference type="EMBL" id="KJL36596.1"/>
    </source>
</evidence>
<keyword evidence="4" id="KW-1185">Reference proteome</keyword>
<evidence type="ECO:0000259" key="1">
    <source>
        <dbReference type="PROSITE" id="PS51186"/>
    </source>
</evidence>
<name>A0A0F0LYX3_9MICO</name>
<accession>A0A0F0LYX3</accession>
<dbReference type="OrthoDB" id="5405911at2"/>
<reference evidence="3 4" key="1">
    <citation type="submission" date="2015-02" db="EMBL/GenBank/DDBJ databases">
        <title>Draft genome sequences of ten Microbacterium spp. with emphasis on heavy metal contaminated environments.</title>
        <authorList>
            <person name="Corretto E."/>
        </authorList>
    </citation>
    <scope>NUCLEOTIDE SEQUENCE [LARGE SCALE GENOMIC DNA]</scope>
    <source>
        <strain evidence="3 4">DSM 18659</strain>
    </source>
</reference>